<feature type="chain" id="PRO_5001584684" description="DUF4878 domain-containing protein" evidence="1">
    <location>
        <begin position="27"/>
        <end position="143"/>
    </location>
</feature>
<dbReference type="HOGENOM" id="CLU_1801852_0_0_6"/>
<dbReference type="Proteomes" id="UP000005522">
    <property type="component" value="Chromosome"/>
</dbReference>
<dbReference type="RefSeq" id="WP_004873172.1">
    <property type="nucleotide sequence ID" value="NZ_CP005986.1"/>
</dbReference>
<accession>A0A059ZWP3</accession>
<evidence type="ECO:0000313" key="3">
    <source>
        <dbReference type="Proteomes" id="UP000005522"/>
    </source>
</evidence>
<sequence length="143" mass="15219">MKSAGKTVAAAAVVLALGGCSVSPNASPDASVQAYVQDLIAQDYKGLNRVLYLGPKSEYSAADYQSMDQKLEAFSRGLAAKVAAHGGLERVKILNVQKEKQDDQEVARVTFVLIGKDGKQVDVPSTLVTIHTKEGWKVNPMAS</sequence>
<protein>
    <recommendedName>
        <fullName evidence="4">DUF4878 domain-containing protein</fullName>
    </recommendedName>
</protein>
<evidence type="ECO:0008006" key="4">
    <source>
        <dbReference type="Google" id="ProtNLM"/>
    </source>
</evidence>
<evidence type="ECO:0000256" key="1">
    <source>
        <dbReference type="SAM" id="SignalP"/>
    </source>
</evidence>
<dbReference type="PROSITE" id="PS51257">
    <property type="entry name" value="PROKAR_LIPOPROTEIN"/>
    <property type="match status" value="1"/>
</dbReference>
<dbReference type="Gene3D" id="3.10.450.50">
    <property type="match status" value="1"/>
</dbReference>
<dbReference type="EMBL" id="CP005986">
    <property type="protein sequence ID" value="AIA55868.1"/>
    <property type="molecule type" value="Genomic_DNA"/>
</dbReference>
<keyword evidence="1" id="KW-0732">Signal</keyword>
<evidence type="ECO:0000313" key="2">
    <source>
        <dbReference type="EMBL" id="AIA55868.1"/>
    </source>
</evidence>
<dbReference type="KEGG" id="acz:Acaty_c2011"/>
<reference evidence="2 3" key="1">
    <citation type="journal article" date="2009" name="J. Bacteriol.">
        <title>Draft genome sequence of the extremely acidophilic bacterium Acidithiobacillus caldus ATCC 51756 reveals metabolic versatility in the genus Acidithiobacillus.</title>
        <authorList>
            <person name="Valdes J."/>
            <person name="Quatrini R."/>
            <person name="Hallberg K."/>
            <person name="Dopson M."/>
            <person name="Valenzuela P.D."/>
            <person name="Holmes D.S."/>
        </authorList>
    </citation>
    <scope>NUCLEOTIDE SEQUENCE [LARGE SCALE GENOMIC DNA]</scope>
    <source>
        <strain evidence="3">ATCC 51756 / DSM 8584 / KU</strain>
    </source>
</reference>
<gene>
    <name evidence="2" type="ORF">Acaty_c2011</name>
</gene>
<name>A0A059ZWP3_ACICK</name>
<organism evidence="2 3">
    <name type="scientific">Acidithiobacillus caldus (strain ATCC 51756 / DSM 8584 / KU)</name>
    <dbReference type="NCBI Taxonomy" id="637389"/>
    <lineage>
        <taxon>Bacteria</taxon>
        <taxon>Pseudomonadati</taxon>
        <taxon>Pseudomonadota</taxon>
        <taxon>Acidithiobacillia</taxon>
        <taxon>Acidithiobacillales</taxon>
        <taxon>Acidithiobacillaceae</taxon>
        <taxon>Acidithiobacillus</taxon>
    </lineage>
</organism>
<proteinExistence type="predicted"/>
<dbReference type="AlphaFoldDB" id="A0A059ZWP3"/>
<feature type="signal peptide" evidence="1">
    <location>
        <begin position="1"/>
        <end position="26"/>
    </location>
</feature>